<dbReference type="AlphaFoldDB" id="A0A366FHH2"/>
<reference evidence="2 3" key="1">
    <citation type="submission" date="2018-06" db="EMBL/GenBank/DDBJ databases">
        <title>Genomic Encyclopedia of Type Strains, Phase IV (KMG-IV): sequencing the most valuable type-strain genomes for metagenomic binning, comparative biology and taxonomic classification.</title>
        <authorList>
            <person name="Goeker M."/>
        </authorList>
    </citation>
    <scope>NUCLEOTIDE SEQUENCE [LARGE SCALE GENOMIC DNA]</scope>
    <source>
        <strain evidence="2 3">DSM 24875</strain>
    </source>
</reference>
<dbReference type="EMBL" id="QNRK01000010">
    <property type="protein sequence ID" value="RBP14122.1"/>
    <property type="molecule type" value="Genomic_DNA"/>
</dbReference>
<dbReference type="RefSeq" id="WP_113889253.1">
    <property type="nucleotide sequence ID" value="NZ_QNRK01000010.1"/>
</dbReference>
<protein>
    <submittedName>
        <fullName evidence="2">Putative FmdB family regulatory protein</fullName>
    </submittedName>
</protein>
<proteinExistence type="predicted"/>
<dbReference type="Pfam" id="PF09723">
    <property type="entry name" value="Zn_ribbon_8"/>
    <property type="match status" value="1"/>
</dbReference>
<dbReference type="OrthoDB" id="9813321at2"/>
<evidence type="ECO:0000313" key="3">
    <source>
        <dbReference type="Proteomes" id="UP000253529"/>
    </source>
</evidence>
<sequence length="78" mass="7872">MPIFAYRCRDCGKEFSTLVMSGETPVCERCESADLDQQLSLIAAPSKGGESAPATAAGACDMMGGCGCAGACPAFADA</sequence>
<name>A0A366FHH2_9HYPH</name>
<accession>A0A366FHH2</accession>
<feature type="domain" description="Putative regulatory protein FmdB zinc ribbon" evidence="1">
    <location>
        <begin position="1"/>
        <end position="40"/>
    </location>
</feature>
<dbReference type="Proteomes" id="UP000253529">
    <property type="component" value="Unassembled WGS sequence"/>
</dbReference>
<comment type="caution">
    <text evidence="2">The sequence shown here is derived from an EMBL/GenBank/DDBJ whole genome shotgun (WGS) entry which is preliminary data.</text>
</comment>
<evidence type="ECO:0000259" key="1">
    <source>
        <dbReference type="SMART" id="SM00834"/>
    </source>
</evidence>
<evidence type="ECO:0000313" key="2">
    <source>
        <dbReference type="EMBL" id="RBP14122.1"/>
    </source>
</evidence>
<organism evidence="2 3">
    <name type="scientific">Roseiarcus fermentans</name>
    <dbReference type="NCBI Taxonomy" id="1473586"/>
    <lineage>
        <taxon>Bacteria</taxon>
        <taxon>Pseudomonadati</taxon>
        <taxon>Pseudomonadota</taxon>
        <taxon>Alphaproteobacteria</taxon>
        <taxon>Hyphomicrobiales</taxon>
        <taxon>Roseiarcaceae</taxon>
        <taxon>Roseiarcus</taxon>
    </lineage>
</organism>
<keyword evidence="3" id="KW-1185">Reference proteome</keyword>
<dbReference type="SMART" id="SM00834">
    <property type="entry name" value="CxxC_CXXC_SSSS"/>
    <property type="match status" value="1"/>
</dbReference>
<gene>
    <name evidence="2" type="ORF">DFR50_110148</name>
</gene>
<dbReference type="InterPro" id="IPR013429">
    <property type="entry name" value="Regulatory_FmdB_Zinc_ribbon"/>
</dbReference>
<dbReference type="NCBIfam" id="TIGR02605">
    <property type="entry name" value="CxxC_CxxC_SSSS"/>
    <property type="match status" value="1"/>
</dbReference>